<dbReference type="GO" id="GO:0005634">
    <property type="term" value="C:nucleus"/>
    <property type="evidence" value="ECO:0007669"/>
    <property type="project" value="TreeGrafter"/>
</dbReference>
<organism evidence="3 4">
    <name type="scientific">Globodera pallida</name>
    <name type="common">Potato cyst nematode worm</name>
    <name type="synonym">Heterodera pallida</name>
    <dbReference type="NCBI Taxonomy" id="36090"/>
    <lineage>
        <taxon>Eukaryota</taxon>
        <taxon>Metazoa</taxon>
        <taxon>Ecdysozoa</taxon>
        <taxon>Nematoda</taxon>
        <taxon>Chromadorea</taxon>
        <taxon>Rhabditida</taxon>
        <taxon>Tylenchina</taxon>
        <taxon>Tylenchomorpha</taxon>
        <taxon>Tylenchoidea</taxon>
        <taxon>Heteroderidae</taxon>
        <taxon>Heteroderinae</taxon>
        <taxon>Globodera</taxon>
    </lineage>
</organism>
<keyword evidence="3" id="KW-1185">Reference proteome</keyword>
<proteinExistence type="predicted"/>
<dbReference type="WBParaSite" id="GPLIN_001622800">
    <property type="protein sequence ID" value="GPLIN_001622800"/>
    <property type="gene ID" value="GPLIN_001622800"/>
</dbReference>
<evidence type="ECO:0000313" key="4">
    <source>
        <dbReference type="WBParaSite" id="GPLIN_001622800"/>
    </source>
</evidence>
<dbReference type="GO" id="GO:0000055">
    <property type="term" value="P:ribosomal large subunit export from nucleus"/>
    <property type="evidence" value="ECO:0007669"/>
    <property type="project" value="TreeGrafter"/>
</dbReference>
<dbReference type="Proteomes" id="UP000050741">
    <property type="component" value="Unassembled WGS sequence"/>
</dbReference>
<protein>
    <submittedName>
        <fullName evidence="4">CopG family transcriptional regulator</fullName>
    </submittedName>
</protein>
<dbReference type="PANTHER" id="PTHR48103:SF2">
    <property type="entry name" value="MIDASIN"/>
    <property type="match status" value="1"/>
</dbReference>
<dbReference type="AlphaFoldDB" id="A0A183CTM0"/>
<evidence type="ECO:0000256" key="1">
    <source>
        <dbReference type="ARBA" id="ARBA00022741"/>
    </source>
</evidence>
<dbReference type="GO" id="GO:0030687">
    <property type="term" value="C:preribosome, large subunit precursor"/>
    <property type="evidence" value="ECO:0007669"/>
    <property type="project" value="TreeGrafter"/>
</dbReference>
<reference evidence="3" key="1">
    <citation type="submission" date="2014-05" db="EMBL/GenBank/DDBJ databases">
        <title>The genome and life-stage specific transcriptomes of Globodera pallida elucidate key aspects of plant parasitism by a cyst nematode.</title>
        <authorList>
            <person name="Cotton J.A."/>
            <person name="Lilley C.J."/>
            <person name="Jones L.M."/>
            <person name="Kikuchi T."/>
            <person name="Reid A.J."/>
            <person name="Thorpe P."/>
            <person name="Tsai I.J."/>
            <person name="Beasley H."/>
            <person name="Blok V."/>
            <person name="Cock P.J.A."/>
            <person name="Van den Akker S.E."/>
            <person name="Holroyd N."/>
            <person name="Hunt M."/>
            <person name="Mantelin S."/>
            <person name="Naghra H."/>
            <person name="Pain A."/>
            <person name="Palomares-Rius J.E."/>
            <person name="Zarowiecki M."/>
            <person name="Berriman M."/>
            <person name="Jones J.T."/>
            <person name="Urwin P.E."/>
        </authorList>
    </citation>
    <scope>NUCLEOTIDE SEQUENCE [LARGE SCALE GENOMIC DNA]</scope>
    <source>
        <strain evidence="3">Lindley</strain>
    </source>
</reference>
<dbReference type="GO" id="GO:0005524">
    <property type="term" value="F:ATP binding"/>
    <property type="evidence" value="ECO:0007669"/>
    <property type="project" value="UniProtKB-KW"/>
</dbReference>
<dbReference type="PANTHER" id="PTHR48103">
    <property type="entry name" value="MIDASIN-RELATED"/>
    <property type="match status" value="1"/>
</dbReference>
<accession>A0A183CTM0</accession>
<reference evidence="4" key="2">
    <citation type="submission" date="2016-06" db="UniProtKB">
        <authorList>
            <consortium name="WormBaseParasite"/>
        </authorList>
    </citation>
    <scope>IDENTIFICATION</scope>
</reference>
<keyword evidence="2" id="KW-0067">ATP-binding</keyword>
<name>A0A183CTM0_GLOPA</name>
<evidence type="ECO:0000313" key="3">
    <source>
        <dbReference type="Proteomes" id="UP000050741"/>
    </source>
</evidence>
<evidence type="ECO:0000256" key="2">
    <source>
        <dbReference type="ARBA" id="ARBA00022840"/>
    </source>
</evidence>
<keyword evidence="1" id="KW-0547">Nucleotide-binding</keyword>
<dbReference type="GO" id="GO:0000027">
    <property type="term" value="P:ribosomal large subunit assembly"/>
    <property type="evidence" value="ECO:0007669"/>
    <property type="project" value="TreeGrafter"/>
</dbReference>
<sequence>MNSATDVGKRVLPLGIRSAFTEFYVDETRDEDQLRKIIRGQILSMGEEMVEAVLQFYMDVRSQFPGKF</sequence>